<feature type="binding site" evidence="4">
    <location>
        <position position="188"/>
    </location>
    <ligand>
        <name>GTP</name>
        <dbReference type="ChEBI" id="CHEBI:37565"/>
    </ligand>
</feature>
<keyword evidence="4 6" id="KW-0717">Septation</keyword>
<evidence type="ECO:0000256" key="5">
    <source>
        <dbReference type="NCBIfam" id="TIGR00065"/>
    </source>
</evidence>
<evidence type="ECO:0000313" key="10">
    <source>
        <dbReference type="Proteomes" id="UP000319384"/>
    </source>
</evidence>
<reference evidence="9 10" key="1">
    <citation type="submission" date="2019-02" db="EMBL/GenBank/DDBJ databases">
        <title>Prokaryotic population dynamics and viral predation in marine succession experiment using metagenomics: the confinement effect.</title>
        <authorList>
            <person name="Haro-Moreno J.M."/>
            <person name="Rodriguez-Valera F."/>
            <person name="Lopez-Perez M."/>
        </authorList>
    </citation>
    <scope>NUCLEOTIDE SEQUENCE [LARGE SCALE GENOMIC DNA]</scope>
    <source>
        <strain evidence="9">MED-G162</strain>
    </source>
</reference>
<sequence>MNFEVVGQAVENAKIKVVGVGGGGGNAVIHMINHNIEGVDFICANTDTQALSTADGAITMKLGNGLTKGLGAGADPDIGRRAAESDRTAIEELLTGADMIFITAGMGGGTGTGAAPVIASIAKELGALTVAVVTKPFRFEGKKRMGAAEKGLAALVEEVDSLVTIPNQKLYEILGEDTPMQEAFAKADDVLRGAVQGISDIIMKKGHINVDFADVKTVMSEKGIAMMGTGRASGKNRAETAGNMAVKSELLEDINLKNARGVLVNITAKKPTLGDQTEVADIVDEIVSEDANIIYGLVYDESFGDDLQVTIVATGVDQRAPSLVIDNEPSMKLNPVGLNKVNTSQKVGTSSAEEIDFLDVPTFMRKQVD</sequence>
<feature type="binding site" evidence="4">
    <location>
        <begin position="22"/>
        <end position="26"/>
    </location>
    <ligand>
        <name>GTP</name>
        <dbReference type="ChEBI" id="CHEBI:37565"/>
    </ligand>
</feature>
<feature type="domain" description="Tubulin/FtsZ GTPase" evidence="7">
    <location>
        <begin position="14"/>
        <end position="206"/>
    </location>
</feature>
<dbReference type="GO" id="GO:0043093">
    <property type="term" value="P:FtsZ-dependent cytokinesis"/>
    <property type="evidence" value="ECO:0007669"/>
    <property type="project" value="UniProtKB-UniRule"/>
</dbReference>
<dbReference type="PRINTS" id="PR00423">
    <property type="entry name" value="CELLDVISFTSZ"/>
</dbReference>
<keyword evidence="4" id="KW-0963">Cytoplasm</keyword>
<dbReference type="Gene3D" id="3.30.1330.20">
    <property type="entry name" value="Tubulin/FtsZ, C-terminal domain"/>
    <property type="match status" value="1"/>
</dbReference>
<comment type="function">
    <text evidence="4 6">Essential cell division protein that forms a contractile ring structure (Z ring) at the future cell division site. The regulation of the ring assembly controls the timing and the location of cell division. One of the functions of the FtsZ ring is to recruit other cell division proteins to the septum to produce a new cell wall between the dividing cells. Binds GTP and shows GTPase activity.</text>
</comment>
<dbReference type="Proteomes" id="UP000319384">
    <property type="component" value="Unassembled WGS sequence"/>
</dbReference>
<evidence type="ECO:0000259" key="7">
    <source>
        <dbReference type="SMART" id="SM00864"/>
    </source>
</evidence>
<dbReference type="Pfam" id="PF12327">
    <property type="entry name" value="FtsZ_C"/>
    <property type="match status" value="1"/>
</dbReference>
<evidence type="ECO:0000256" key="6">
    <source>
        <dbReference type="RuleBase" id="RU000631"/>
    </source>
</evidence>
<proteinExistence type="inferred from homology"/>
<dbReference type="PANTHER" id="PTHR30314">
    <property type="entry name" value="CELL DIVISION PROTEIN FTSZ-RELATED"/>
    <property type="match status" value="1"/>
</dbReference>
<dbReference type="SMART" id="SM00864">
    <property type="entry name" value="Tubulin"/>
    <property type="match status" value="1"/>
</dbReference>
<dbReference type="SUPFAM" id="SSF55307">
    <property type="entry name" value="Tubulin C-terminal domain-like"/>
    <property type="match status" value="1"/>
</dbReference>
<feature type="binding site" evidence="4">
    <location>
        <begin position="109"/>
        <end position="111"/>
    </location>
    <ligand>
        <name>GTP</name>
        <dbReference type="ChEBI" id="CHEBI:37565"/>
    </ligand>
</feature>
<dbReference type="InterPro" id="IPR036525">
    <property type="entry name" value="Tubulin/FtsZ_GTPase_sf"/>
</dbReference>
<keyword evidence="4 6" id="KW-0132">Cell division</keyword>
<dbReference type="GO" id="GO:0003924">
    <property type="term" value="F:GTPase activity"/>
    <property type="evidence" value="ECO:0007669"/>
    <property type="project" value="UniProtKB-UniRule"/>
</dbReference>
<keyword evidence="3 4" id="KW-0342">GTP-binding</keyword>
<dbReference type="EMBL" id="SHBH01000005">
    <property type="protein sequence ID" value="RZO27061.1"/>
    <property type="molecule type" value="Genomic_DNA"/>
</dbReference>
<comment type="caution">
    <text evidence="9">The sequence shown here is derived from an EMBL/GenBank/DDBJ whole genome shotgun (WGS) entry which is preliminary data.</text>
</comment>
<dbReference type="SMART" id="SM00865">
    <property type="entry name" value="Tubulin_C"/>
    <property type="match status" value="1"/>
</dbReference>
<dbReference type="PROSITE" id="PS01134">
    <property type="entry name" value="FTSZ_1"/>
    <property type="match status" value="1"/>
</dbReference>
<comment type="subunit">
    <text evidence="4">Homodimer. Polymerizes to form a dynamic ring structure in a strictly GTP-dependent manner. Interacts directly with several other division proteins.</text>
</comment>
<dbReference type="NCBIfam" id="TIGR00065">
    <property type="entry name" value="ftsZ"/>
    <property type="match status" value="1"/>
</dbReference>
<comment type="similarity">
    <text evidence="1 4 6">Belongs to the FtsZ family.</text>
</comment>
<evidence type="ECO:0000256" key="2">
    <source>
        <dbReference type="ARBA" id="ARBA00022741"/>
    </source>
</evidence>
<dbReference type="InterPro" id="IPR000158">
    <property type="entry name" value="Cell_div_FtsZ"/>
</dbReference>
<feature type="binding site" evidence="4">
    <location>
        <position position="144"/>
    </location>
    <ligand>
        <name>GTP</name>
        <dbReference type="ChEBI" id="CHEBI:37565"/>
    </ligand>
</feature>
<dbReference type="InterPro" id="IPR018316">
    <property type="entry name" value="Tubulin/FtsZ_2-layer-sand-dom"/>
</dbReference>
<evidence type="ECO:0000313" key="9">
    <source>
        <dbReference type="EMBL" id="RZO27061.1"/>
    </source>
</evidence>
<gene>
    <name evidence="4 9" type="primary">ftsZ</name>
    <name evidence="9" type="ORF">EVA95_01145</name>
</gene>
<keyword evidence="4 6" id="KW-0131">Cell cycle</keyword>
<feature type="domain" description="Tubulin/FtsZ 2-layer sandwich" evidence="8">
    <location>
        <begin position="208"/>
        <end position="325"/>
    </location>
</feature>
<dbReference type="Gene3D" id="3.40.50.1440">
    <property type="entry name" value="Tubulin/FtsZ, GTPase domain"/>
    <property type="match status" value="1"/>
</dbReference>
<evidence type="ECO:0000256" key="1">
    <source>
        <dbReference type="ARBA" id="ARBA00009690"/>
    </source>
</evidence>
<protein>
    <recommendedName>
        <fullName evidence="4 5">Cell division protein FtsZ</fullName>
    </recommendedName>
</protein>
<organism evidence="9 10">
    <name type="scientific">SAR86 cluster bacterium</name>
    <dbReference type="NCBI Taxonomy" id="2030880"/>
    <lineage>
        <taxon>Bacteria</taxon>
        <taxon>Pseudomonadati</taxon>
        <taxon>Pseudomonadota</taxon>
        <taxon>Gammaproteobacteria</taxon>
        <taxon>SAR86 cluster</taxon>
    </lineage>
</organism>
<comment type="subcellular location">
    <subcellularLocation>
        <location evidence="4">Cytoplasm</location>
    </subcellularLocation>
    <text evidence="4">Assembles at midcell at the inner surface of the cytoplasmic membrane.</text>
</comment>
<dbReference type="GO" id="GO:0032153">
    <property type="term" value="C:cell division site"/>
    <property type="evidence" value="ECO:0007669"/>
    <property type="project" value="UniProtKB-UniRule"/>
</dbReference>
<dbReference type="GO" id="GO:0005737">
    <property type="term" value="C:cytoplasm"/>
    <property type="evidence" value="ECO:0007669"/>
    <property type="project" value="UniProtKB-SubCell"/>
</dbReference>
<dbReference type="PROSITE" id="PS01135">
    <property type="entry name" value="FTSZ_2"/>
    <property type="match status" value="1"/>
</dbReference>
<feature type="binding site" evidence="4">
    <location>
        <position position="140"/>
    </location>
    <ligand>
        <name>GTP</name>
        <dbReference type="ChEBI" id="CHEBI:37565"/>
    </ligand>
</feature>
<dbReference type="InterPro" id="IPR008280">
    <property type="entry name" value="Tub_FtsZ_C"/>
</dbReference>
<evidence type="ECO:0000259" key="8">
    <source>
        <dbReference type="SMART" id="SM00865"/>
    </source>
</evidence>
<dbReference type="GO" id="GO:0051258">
    <property type="term" value="P:protein polymerization"/>
    <property type="evidence" value="ECO:0007669"/>
    <property type="project" value="UniProtKB-UniRule"/>
</dbReference>
<keyword evidence="2 4" id="KW-0547">Nucleotide-binding</keyword>
<dbReference type="SUPFAM" id="SSF52490">
    <property type="entry name" value="Tubulin nucleotide-binding domain-like"/>
    <property type="match status" value="1"/>
</dbReference>
<dbReference type="InterPro" id="IPR045061">
    <property type="entry name" value="FtsZ/CetZ"/>
</dbReference>
<dbReference type="InterPro" id="IPR003008">
    <property type="entry name" value="Tubulin_FtsZ_GTPase"/>
</dbReference>
<dbReference type="AlphaFoldDB" id="A0A520N0Q8"/>
<dbReference type="HAMAP" id="MF_00909">
    <property type="entry name" value="FtsZ"/>
    <property type="match status" value="1"/>
</dbReference>
<evidence type="ECO:0000256" key="3">
    <source>
        <dbReference type="ARBA" id="ARBA00023134"/>
    </source>
</evidence>
<dbReference type="GO" id="GO:0000917">
    <property type="term" value="P:division septum assembly"/>
    <property type="evidence" value="ECO:0007669"/>
    <property type="project" value="UniProtKB-KW"/>
</dbReference>
<name>A0A520N0Q8_9GAMM</name>
<accession>A0A520N0Q8</accession>
<dbReference type="FunFam" id="3.40.50.1440:FF:000001">
    <property type="entry name" value="Cell division protein FtsZ"/>
    <property type="match status" value="1"/>
</dbReference>
<dbReference type="InterPro" id="IPR020805">
    <property type="entry name" value="Cell_div_FtsZ_CS"/>
</dbReference>
<dbReference type="CDD" id="cd02201">
    <property type="entry name" value="FtsZ_type1"/>
    <property type="match status" value="1"/>
</dbReference>
<dbReference type="GO" id="GO:0005525">
    <property type="term" value="F:GTP binding"/>
    <property type="evidence" value="ECO:0007669"/>
    <property type="project" value="UniProtKB-UniRule"/>
</dbReference>
<dbReference type="InterPro" id="IPR024757">
    <property type="entry name" value="FtsZ_C"/>
</dbReference>
<evidence type="ECO:0000256" key="4">
    <source>
        <dbReference type="HAMAP-Rule" id="MF_00909"/>
    </source>
</evidence>
<dbReference type="Pfam" id="PF00091">
    <property type="entry name" value="Tubulin"/>
    <property type="match status" value="1"/>
</dbReference>
<dbReference type="InterPro" id="IPR037103">
    <property type="entry name" value="Tubulin/FtsZ-like_C"/>
</dbReference>
<dbReference type="PANTHER" id="PTHR30314:SF3">
    <property type="entry name" value="MITOCHONDRIAL DIVISION PROTEIN FSZA"/>
    <property type="match status" value="1"/>
</dbReference>